<dbReference type="InterPro" id="IPR023346">
    <property type="entry name" value="Lysozyme-like_dom_sf"/>
</dbReference>
<dbReference type="FunFam" id="1.10.8.350:FF:000001">
    <property type="entry name" value="Lytic murein transglycosylase B"/>
    <property type="match status" value="1"/>
</dbReference>
<dbReference type="KEGG" id="ttc:FOKN1_2854"/>
<dbReference type="GO" id="GO:0008933">
    <property type="term" value="F:peptidoglycan lytic transglycosylase activity"/>
    <property type="evidence" value="ECO:0007669"/>
    <property type="project" value="TreeGrafter"/>
</dbReference>
<feature type="signal peptide" evidence="2">
    <location>
        <begin position="1"/>
        <end position="19"/>
    </location>
</feature>
<dbReference type="Pfam" id="PF13406">
    <property type="entry name" value="SLT_2"/>
    <property type="match status" value="1"/>
</dbReference>
<dbReference type="NCBIfam" id="TIGR02282">
    <property type="entry name" value="MltB"/>
    <property type="match status" value="1"/>
</dbReference>
<keyword evidence="5" id="KW-1185">Reference proteome</keyword>
<proteinExistence type="predicted"/>
<protein>
    <submittedName>
        <fullName evidence="4">Lytic murein transglycosylase B</fullName>
    </submittedName>
</protein>
<dbReference type="EMBL" id="AP018052">
    <property type="protein sequence ID" value="BAZ95212.1"/>
    <property type="molecule type" value="Genomic_DNA"/>
</dbReference>
<feature type="chain" id="PRO_5012532057" evidence="2">
    <location>
        <begin position="20"/>
        <end position="328"/>
    </location>
</feature>
<evidence type="ECO:0000313" key="4">
    <source>
        <dbReference type="EMBL" id="BAZ95212.1"/>
    </source>
</evidence>
<feature type="domain" description="Transglycosylase SLT" evidence="3">
    <location>
        <begin position="25"/>
        <end position="314"/>
    </location>
</feature>
<dbReference type="GO" id="GO:0009253">
    <property type="term" value="P:peptidoglycan catabolic process"/>
    <property type="evidence" value="ECO:0007669"/>
    <property type="project" value="TreeGrafter"/>
</dbReference>
<dbReference type="SUPFAM" id="SSF53955">
    <property type="entry name" value="Lysozyme-like"/>
    <property type="match status" value="1"/>
</dbReference>
<evidence type="ECO:0000256" key="1">
    <source>
        <dbReference type="PIRSR" id="PIRSR611757-1"/>
    </source>
</evidence>
<keyword evidence="2" id="KW-0732">Signal</keyword>
<dbReference type="Gene3D" id="1.10.8.350">
    <property type="entry name" value="Bacterial muramidase"/>
    <property type="match status" value="1"/>
</dbReference>
<gene>
    <name evidence="4" type="ORF">FOKN1_2854</name>
</gene>
<dbReference type="Proteomes" id="UP000218765">
    <property type="component" value="Chromosome"/>
</dbReference>
<dbReference type="InterPro" id="IPR011757">
    <property type="entry name" value="Lytic_transglycosylase_MltB"/>
</dbReference>
<accession>A0A1Z4VUW5</accession>
<reference evidence="4 5" key="1">
    <citation type="submission" date="2017-05" db="EMBL/GenBank/DDBJ databases">
        <title>Thiocyanate degradation by Thiohalobacter thiocyanaticus FOKN1.</title>
        <authorList>
            <person name="Oshiki M."/>
            <person name="Fukushima T."/>
            <person name="Kawano S."/>
            <person name="Nakagawa J."/>
        </authorList>
    </citation>
    <scope>NUCLEOTIDE SEQUENCE [LARGE SCALE GENOMIC DNA]</scope>
    <source>
        <strain evidence="4 5">FOKN1</strain>
    </source>
</reference>
<dbReference type="PANTHER" id="PTHR30163:SF9">
    <property type="entry name" value="MEMBRANE-BOUND LYTIC MUREIN TRANSGLYCOSYLASE B"/>
    <property type="match status" value="1"/>
</dbReference>
<dbReference type="CDD" id="cd13399">
    <property type="entry name" value="Slt35-like"/>
    <property type="match status" value="1"/>
</dbReference>
<dbReference type="OrthoDB" id="9772911at2"/>
<dbReference type="AlphaFoldDB" id="A0A1Z4VUW5"/>
<dbReference type="RefSeq" id="WP_096367222.1">
    <property type="nucleotide sequence ID" value="NZ_AP018052.1"/>
</dbReference>
<sequence>MRQSLILALLALLSGPAGAASYADHPQADAFVQELVAAGFEADEVRGWLRAAEKKQSILDAISRPAEAKPWFEYRPIFVNRERIELGAIYWDEHETILDRVEQELGVDPHVIVAIVGVETRYGRHAGRYRVLDALATLGFDYPPRADFFRRELHQFFLLSREEGIDMADALGSYAGAMGHGQFIPSSYRHYAVDFDQDGQRNLWHSPEDILGSVGNYLQVHGWEHSAPVAIPARVEGKAHEQLLEAGIKPSVRADELSRYGVSPQAAIAPDAEVGLIALETATGQEYWVIFNNFYVITRYNRSPLYAMAVHQLSRAIAERREQGRVQE</sequence>
<evidence type="ECO:0000259" key="3">
    <source>
        <dbReference type="Pfam" id="PF13406"/>
    </source>
</evidence>
<dbReference type="Gene3D" id="1.10.530.10">
    <property type="match status" value="1"/>
</dbReference>
<name>A0A1Z4VUW5_9GAMM</name>
<feature type="active site" evidence="1">
    <location>
        <position position="119"/>
    </location>
</feature>
<dbReference type="InterPro" id="IPR031304">
    <property type="entry name" value="SLT_2"/>
</dbReference>
<organism evidence="4 5">
    <name type="scientific">Thiohalobacter thiocyanaticus</name>
    <dbReference type="NCBI Taxonomy" id="585455"/>
    <lineage>
        <taxon>Bacteria</taxon>
        <taxon>Pseudomonadati</taxon>
        <taxon>Pseudomonadota</taxon>
        <taxon>Gammaproteobacteria</taxon>
        <taxon>Thiohalobacterales</taxon>
        <taxon>Thiohalobacteraceae</taxon>
        <taxon>Thiohalobacter</taxon>
    </lineage>
</organism>
<evidence type="ECO:0000256" key="2">
    <source>
        <dbReference type="SAM" id="SignalP"/>
    </source>
</evidence>
<evidence type="ECO:0000313" key="5">
    <source>
        <dbReference type="Proteomes" id="UP000218765"/>
    </source>
</evidence>
<dbReference type="PANTHER" id="PTHR30163">
    <property type="entry name" value="MEMBRANE-BOUND LYTIC MUREIN TRANSGLYCOSYLASE B"/>
    <property type="match status" value="1"/>
</dbReference>
<dbReference type="InterPro" id="IPR043426">
    <property type="entry name" value="MltB-like"/>
</dbReference>